<dbReference type="InterPro" id="IPR036505">
    <property type="entry name" value="Amidase/PGRP_sf"/>
</dbReference>
<proteinExistence type="predicted"/>
<dbReference type="OrthoDB" id="9816557at2"/>
<sequence length="189" mass="21556">MSNYFGKNAKVTKKIDKIFPKNKWRKGVSKPEGIVVHETANPTSTLKNEIAYMKAHYQNAFVHTFIDGSTIENIADTSYLAWGSGYYANQRFVQFEQVRVHSKNDFAKEINNAAYYSAYILKQYGLKPSLANKNATGTLWSHNDVSNWLGGTDHTDPVAYWKASGTQWFGTNYTMNDFYQLVKAYYASI</sequence>
<dbReference type="KEGG" id="wei:EQG49_12455"/>
<dbReference type="SUPFAM" id="SSF55846">
    <property type="entry name" value="N-acetylmuramoyl-L-alanine amidase-like"/>
    <property type="match status" value="1"/>
</dbReference>
<dbReference type="EMBL" id="CP037940">
    <property type="protein sequence ID" value="QBO37522.1"/>
    <property type="molecule type" value="Genomic_DNA"/>
</dbReference>
<evidence type="ECO:0000313" key="2">
    <source>
        <dbReference type="EMBL" id="QBO37522.1"/>
    </source>
</evidence>
<organism evidence="2 3">
    <name type="scientific">Periweissella cryptocerci</name>
    <dbReference type="NCBI Taxonomy" id="2506420"/>
    <lineage>
        <taxon>Bacteria</taxon>
        <taxon>Bacillati</taxon>
        <taxon>Bacillota</taxon>
        <taxon>Bacilli</taxon>
        <taxon>Lactobacillales</taxon>
        <taxon>Lactobacillaceae</taxon>
        <taxon>Periweissella</taxon>
    </lineage>
</organism>
<evidence type="ECO:0000259" key="1">
    <source>
        <dbReference type="SMART" id="SM00644"/>
    </source>
</evidence>
<keyword evidence="3" id="KW-1185">Reference proteome</keyword>
<dbReference type="CDD" id="cd06583">
    <property type="entry name" value="PGRP"/>
    <property type="match status" value="1"/>
</dbReference>
<reference evidence="3" key="1">
    <citation type="submission" date="2019-03" db="EMBL/GenBank/DDBJ databases">
        <title>Weissella sp. 26KH-42 Genome sequencing.</title>
        <authorList>
            <person name="Heo J."/>
            <person name="Kim S.-J."/>
            <person name="Kim J.-S."/>
            <person name="Hong S.-B."/>
            <person name="Kwon S.-W."/>
        </authorList>
    </citation>
    <scope>NUCLEOTIDE SEQUENCE [LARGE SCALE GENOMIC DNA]</scope>
    <source>
        <strain evidence="3">26KH-42</strain>
    </source>
</reference>
<dbReference type="SMART" id="SM00644">
    <property type="entry name" value="Ami_2"/>
    <property type="match status" value="1"/>
</dbReference>
<dbReference type="Gene3D" id="3.40.80.10">
    <property type="entry name" value="Peptidoglycan recognition protein-like"/>
    <property type="match status" value="1"/>
</dbReference>
<dbReference type="Proteomes" id="UP000292886">
    <property type="component" value="Chromosome"/>
</dbReference>
<dbReference type="GO" id="GO:0009253">
    <property type="term" value="P:peptidoglycan catabolic process"/>
    <property type="evidence" value="ECO:0007669"/>
    <property type="project" value="InterPro"/>
</dbReference>
<evidence type="ECO:0000313" key="3">
    <source>
        <dbReference type="Proteomes" id="UP000292886"/>
    </source>
</evidence>
<dbReference type="Pfam" id="PF01510">
    <property type="entry name" value="Amidase_2"/>
    <property type="match status" value="1"/>
</dbReference>
<dbReference type="GO" id="GO:0008745">
    <property type="term" value="F:N-acetylmuramoyl-L-alanine amidase activity"/>
    <property type="evidence" value="ECO:0007669"/>
    <property type="project" value="InterPro"/>
</dbReference>
<dbReference type="AlphaFoldDB" id="A0A4P6YX94"/>
<gene>
    <name evidence="2" type="ORF">EQG49_12455</name>
</gene>
<feature type="domain" description="N-acetylmuramoyl-L-alanine amidase" evidence="1">
    <location>
        <begin position="20"/>
        <end position="158"/>
    </location>
</feature>
<protein>
    <submittedName>
        <fullName evidence="2">N-acetylmuramoyl-L-alanine amidase</fullName>
    </submittedName>
</protein>
<accession>A0A4P6YX94</accession>
<dbReference type="InterPro" id="IPR002502">
    <property type="entry name" value="Amidase_domain"/>
</dbReference>
<name>A0A4P6YX94_9LACO</name>